<keyword evidence="2" id="KW-1003">Cell membrane</keyword>
<evidence type="ECO:0000256" key="6">
    <source>
        <dbReference type="ARBA" id="ARBA00023170"/>
    </source>
</evidence>
<dbReference type="AlphaFoldDB" id="A0ABD1DD00"/>
<keyword evidence="7" id="KW-0325">Glycoprotein</keyword>
<dbReference type="Proteomes" id="UP001562425">
    <property type="component" value="Unassembled WGS sequence"/>
</dbReference>
<keyword evidence="5 8" id="KW-0472">Membrane</keyword>
<evidence type="ECO:0000313" key="10">
    <source>
        <dbReference type="Proteomes" id="UP001562425"/>
    </source>
</evidence>
<evidence type="ECO:0000256" key="5">
    <source>
        <dbReference type="ARBA" id="ARBA00023136"/>
    </source>
</evidence>
<comment type="subcellular location">
    <subcellularLocation>
        <location evidence="1">Cell membrane</location>
        <topology evidence="1">Multi-pass membrane protein</topology>
    </subcellularLocation>
</comment>
<dbReference type="EMBL" id="JBEHCU010006251">
    <property type="protein sequence ID" value="KAL1397557.1"/>
    <property type="molecule type" value="Genomic_DNA"/>
</dbReference>
<dbReference type="PANTHER" id="PTHR42643">
    <property type="entry name" value="IONOTROPIC RECEPTOR 20A-RELATED"/>
    <property type="match status" value="1"/>
</dbReference>
<organism evidence="9 10">
    <name type="scientific">Culex pipiens pipiens</name>
    <name type="common">Northern house mosquito</name>
    <dbReference type="NCBI Taxonomy" id="38569"/>
    <lineage>
        <taxon>Eukaryota</taxon>
        <taxon>Metazoa</taxon>
        <taxon>Ecdysozoa</taxon>
        <taxon>Arthropoda</taxon>
        <taxon>Hexapoda</taxon>
        <taxon>Insecta</taxon>
        <taxon>Pterygota</taxon>
        <taxon>Neoptera</taxon>
        <taxon>Endopterygota</taxon>
        <taxon>Diptera</taxon>
        <taxon>Nematocera</taxon>
        <taxon>Culicoidea</taxon>
        <taxon>Culicidae</taxon>
        <taxon>Culicinae</taxon>
        <taxon>Culicini</taxon>
        <taxon>Culex</taxon>
        <taxon>Culex</taxon>
    </lineage>
</organism>
<evidence type="ECO:0000256" key="8">
    <source>
        <dbReference type="SAM" id="Phobius"/>
    </source>
</evidence>
<keyword evidence="10" id="KW-1185">Reference proteome</keyword>
<dbReference type="InterPro" id="IPR052192">
    <property type="entry name" value="Insect_Ionotropic_Sensory_Rcpt"/>
</dbReference>
<evidence type="ECO:0000313" key="9">
    <source>
        <dbReference type="EMBL" id="KAL1397557.1"/>
    </source>
</evidence>
<evidence type="ECO:0000256" key="7">
    <source>
        <dbReference type="ARBA" id="ARBA00023180"/>
    </source>
</evidence>
<evidence type="ECO:0000256" key="3">
    <source>
        <dbReference type="ARBA" id="ARBA00022692"/>
    </source>
</evidence>
<evidence type="ECO:0000256" key="4">
    <source>
        <dbReference type="ARBA" id="ARBA00022989"/>
    </source>
</evidence>
<accession>A0ABD1DD00</accession>
<feature type="transmembrane region" description="Helical" evidence="8">
    <location>
        <begin position="109"/>
        <end position="129"/>
    </location>
</feature>
<proteinExistence type="predicted"/>
<keyword evidence="4 8" id="KW-1133">Transmembrane helix</keyword>
<dbReference type="PANTHER" id="PTHR42643:SF39">
    <property type="entry name" value="IONOTROPIC RECEPTOR 56A-RELATED"/>
    <property type="match status" value="1"/>
</dbReference>
<dbReference type="SUPFAM" id="SSF53850">
    <property type="entry name" value="Periplasmic binding protein-like II"/>
    <property type="match status" value="1"/>
</dbReference>
<evidence type="ECO:0000256" key="2">
    <source>
        <dbReference type="ARBA" id="ARBA00022475"/>
    </source>
</evidence>
<name>A0ABD1DD00_CULPP</name>
<comment type="caution">
    <text evidence="9">The sequence shown here is derived from an EMBL/GenBank/DDBJ whole genome shotgun (WGS) entry which is preliminary data.</text>
</comment>
<dbReference type="GO" id="GO:0005886">
    <property type="term" value="C:plasma membrane"/>
    <property type="evidence" value="ECO:0007669"/>
    <property type="project" value="UniProtKB-SubCell"/>
</dbReference>
<reference evidence="9 10" key="1">
    <citation type="submission" date="2024-05" db="EMBL/GenBank/DDBJ databases">
        <title>Culex pipiens pipiens assembly and annotation.</title>
        <authorList>
            <person name="Alout H."/>
            <person name="Durand T."/>
        </authorList>
    </citation>
    <scope>NUCLEOTIDE SEQUENCE [LARGE SCALE GENOMIC DNA]</scope>
    <source>
        <strain evidence="9">HA-2024</strain>
        <tissue evidence="9">Whole body</tissue>
    </source>
</reference>
<feature type="transmembrane region" description="Helical" evidence="8">
    <location>
        <begin position="159"/>
        <end position="175"/>
    </location>
</feature>
<protein>
    <recommendedName>
        <fullName evidence="11">Ionotropic receptor</fullName>
    </recommendedName>
</protein>
<keyword evidence="6" id="KW-0675">Receptor</keyword>
<evidence type="ECO:0000256" key="1">
    <source>
        <dbReference type="ARBA" id="ARBA00004651"/>
    </source>
</evidence>
<sequence length="389" mass="44659">MRGQPIRYCNIFYLPKKHILVRWVKDTATFMNTTVREVVNTCTQGVLDICYKRLLTNQNVDVDLTEHISPEIIPTHFGILQTNVLYDRVILVPRSPLQLFKLLTLPFSWQVWSILVLLLISVEVIHLAVPTMFRNEPILMVVCGFERYDLHKADRGEKFFMFSLIVLLFLMSQAYETKLLSLIVSRPAIKDIHTIQELKESGIRIKSDLSADYAFLDDHNLKSLVVNSSKKSVLSMDLVHAYMSDRFIAELVLPKYYDPAQRMNRYRIMEESVGIAHMGFFVDLRSPLVDVLGHTMTVLIESGIYGHLRVDSTTFMVQKDIAEYQRISVKDDSLYFEDLSIAWMILLVGLIVGVAGFVGEVIVSKICRSGGRFGKRDIDHLLIVVQHIF</sequence>
<feature type="transmembrane region" description="Helical" evidence="8">
    <location>
        <begin position="341"/>
        <end position="363"/>
    </location>
</feature>
<keyword evidence="3 8" id="KW-0812">Transmembrane</keyword>
<gene>
    <name evidence="9" type="ORF">pipiens_009673</name>
</gene>
<evidence type="ECO:0008006" key="11">
    <source>
        <dbReference type="Google" id="ProtNLM"/>
    </source>
</evidence>